<feature type="compositionally biased region" description="Low complexity" evidence="4">
    <location>
        <begin position="285"/>
        <end position="296"/>
    </location>
</feature>
<evidence type="ECO:0000256" key="2">
    <source>
        <dbReference type="ARBA" id="ARBA00022741"/>
    </source>
</evidence>
<dbReference type="Pfam" id="PF00005">
    <property type="entry name" value="ABC_tran"/>
    <property type="match status" value="1"/>
</dbReference>
<reference evidence="7" key="1">
    <citation type="submission" date="2023-07" db="EMBL/GenBank/DDBJ databases">
        <title>30 novel species of actinomycetes from the DSMZ collection.</title>
        <authorList>
            <person name="Nouioui I."/>
        </authorList>
    </citation>
    <scope>NUCLEOTIDE SEQUENCE [LARGE SCALE GENOMIC DNA]</scope>
    <source>
        <strain evidence="7">DSM 41982</strain>
    </source>
</reference>
<dbReference type="InterPro" id="IPR027417">
    <property type="entry name" value="P-loop_NTPase"/>
</dbReference>
<feature type="domain" description="ABC transporter" evidence="5">
    <location>
        <begin position="5"/>
        <end position="222"/>
    </location>
</feature>
<dbReference type="AlphaFoldDB" id="A0ABD5E5X0"/>
<evidence type="ECO:0000256" key="1">
    <source>
        <dbReference type="ARBA" id="ARBA00022448"/>
    </source>
</evidence>
<accession>A0ABD5E5X0</accession>
<keyword evidence="1" id="KW-0813">Transport</keyword>
<dbReference type="InterPro" id="IPR017871">
    <property type="entry name" value="ABC_transporter-like_CS"/>
</dbReference>
<dbReference type="GO" id="GO:0005524">
    <property type="term" value="F:ATP binding"/>
    <property type="evidence" value="ECO:0007669"/>
    <property type="project" value="UniProtKB-KW"/>
</dbReference>
<comment type="caution">
    <text evidence="6">The sequence shown here is derived from an EMBL/GenBank/DDBJ whole genome shotgun (WGS) entry which is preliminary data.</text>
</comment>
<dbReference type="InterPro" id="IPR003593">
    <property type="entry name" value="AAA+_ATPase"/>
</dbReference>
<dbReference type="PROSITE" id="PS00211">
    <property type="entry name" value="ABC_TRANSPORTER_1"/>
    <property type="match status" value="1"/>
</dbReference>
<evidence type="ECO:0000256" key="3">
    <source>
        <dbReference type="ARBA" id="ARBA00022840"/>
    </source>
</evidence>
<dbReference type="EMBL" id="JAVRER010000020">
    <property type="protein sequence ID" value="MDT0416763.1"/>
    <property type="molecule type" value="Genomic_DNA"/>
</dbReference>
<evidence type="ECO:0000313" key="6">
    <source>
        <dbReference type="EMBL" id="MDT0416763.1"/>
    </source>
</evidence>
<feature type="region of interest" description="Disordered" evidence="4">
    <location>
        <begin position="285"/>
        <end position="312"/>
    </location>
</feature>
<dbReference type="InterPro" id="IPR003439">
    <property type="entry name" value="ABC_transporter-like_ATP-bd"/>
</dbReference>
<sequence>MDLGLRAHDGWTLRHCDFEVPRGRIAGLVGPNGDGKTSLLALAAGLSDPAEGTLRVLGHRPGSREVLPRVGVLLQDRPLHGSFTVAETLRLGRELNPGWDEVEASALVRESDIPPRERVSRLSGGQRTCLALALALGKRPDLLLLDEPMADLDPLRRHTMMAALMRTAAEHGTTVVMSSHILAELHLVCDYVLLMARGRMLIADDTDFVQAAHTLVTYTRDAPDAEPLRPFGPDGATVVETRLSGRSAAALLRLPTSLPAAVRTTPPALDEILLAYLRSPDATPLLAPAGPPAATAQRQSGPSRSTADGSGA</sequence>
<dbReference type="PANTHER" id="PTHR42939">
    <property type="entry name" value="ABC TRANSPORTER ATP-BINDING PROTEIN ALBC-RELATED"/>
    <property type="match status" value="1"/>
</dbReference>
<keyword evidence="3 6" id="KW-0067">ATP-binding</keyword>
<feature type="compositionally biased region" description="Polar residues" evidence="4">
    <location>
        <begin position="297"/>
        <end position="312"/>
    </location>
</feature>
<evidence type="ECO:0000259" key="5">
    <source>
        <dbReference type="PROSITE" id="PS50893"/>
    </source>
</evidence>
<dbReference type="PROSITE" id="PS50893">
    <property type="entry name" value="ABC_TRANSPORTER_2"/>
    <property type="match status" value="1"/>
</dbReference>
<dbReference type="Proteomes" id="UP001183607">
    <property type="component" value="Unassembled WGS sequence"/>
</dbReference>
<organism evidence="6 7">
    <name type="scientific">Streptomyces evansiae</name>
    <dbReference type="NCBI Taxonomy" id="3075535"/>
    <lineage>
        <taxon>Bacteria</taxon>
        <taxon>Bacillati</taxon>
        <taxon>Actinomycetota</taxon>
        <taxon>Actinomycetes</taxon>
        <taxon>Kitasatosporales</taxon>
        <taxon>Streptomycetaceae</taxon>
        <taxon>Streptomyces</taxon>
    </lineage>
</organism>
<evidence type="ECO:0000256" key="4">
    <source>
        <dbReference type="SAM" id="MobiDB-lite"/>
    </source>
</evidence>
<keyword evidence="2" id="KW-0547">Nucleotide-binding</keyword>
<name>A0ABD5E5X0_9ACTN</name>
<dbReference type="Gene3D" id="3.40.50.300">
    <property type="entry name" value="P-loop containing nucleotide triphosphate hydrolases"/>
    <property type="match status" value="1"/>
</dbReference>
<proteinExistence type="predicted"/>
<protein>
    <submittedName>
        <fullName evidence="6">ABC transporter ATP-binding protein</fullName>
    </submittedName>
</protein>
<dbReference type="SUPFAM" id="SSF52540">
    <property type="entry name" value="P-loop containing nucleoside triphosphate hydrolases"/>
    <property type="match status" value="1"/>
</dbReference>
<dbReference type="CDD" id="cd03230">
    <property type="entry name" value="ABC_DR_subfamily_A"/>
    <property type="match status" value="1"/>
</dbReference>
<evidence type="ECO:0000313" key="7">
    <source>
        <dbReference type="Proteomes" id="UP001183607"/>
    </source>
</evidence>
<dbReference type="SMART" id="SM00382">
    <property type="entry name" value="AAA"/>
    <property type="match status" value="1"/>
</dbReference>
<dbReference type="InterPro" id="IPR051782">
    <property type="entry name" value="ABC_Transporter_VariousFunc"/>
</dbReference>
<dbReference type="RefSeq" id="WP_093854288.1">
    <property type="nucleotide sequence ID" value="NZ_JAVRER010000020.1"/>
</dbReference>
<gene>
    <name evidence="6" type="ORF">RM574_14825</name>
</gene>
<dbReference type="PANTHER" id="PTHR42939:SF1">
    <property type="entry name" value="ABC TRANSPORTER ATP-BINDING PROTEIN ALBC-RELATED"/>
    <property type="match status" value="1"/>
</dbReference>